<dbReference type="InterPro" id="IPR013627">
    <property type="entry name" value="Pol_alpha_B_N"/>
</dbReference>
<dbReference type="GO" id="GO:0005658">
    <property type="term" value="C:alpha DNA polymerase:primase complex"/>
    <property type="evidence" value="ECO:0007669"/>
    <property type="project" value="TreeGrafter"/>
</dbReference>
<dbReference type="KEGG" id="dci:103524283"/>
<dbReference type="InterPro" id="IPR054300">
    <property type="entry name" value="OB_DPOA2"/>
</dbReference>
<dbReference type="OMA" id="PDVCILX"/>
<feature type="compositionally biased region" description="Polar residues" evidence="3">
    <location>
        <begin position="72"/>
        <end position="108"/>
    </location>
</feature>
<dbReference type="RefSeq" id="XP_008487519.1">
    <property type="nucleotide sequence ID" value="XM_008489297.3"/>
</dbReference>
<keyword evidence="6" id="KW-1185">Reference proteome</keyword>
<protein>
    <submittedName>
        <fullName evidence="7">DNA polymerase alpha subunit B</fullName>
    </submittedName>
</protein>
<evidence type="ECO:0000259" key="4">
    <source>
        <dbReference type="Pfam" id="PF08418"/>
    </source>
</evidence>
<feature type="region of interest" description="Disordered" evidence="3">
    <location>
        <begin position="72"/>
        <end position="146"/>
    </location>
</feature>
<sequence length="360" mass="39255">MCRDDLQREFEALGMTVSDEVLDKCVTICMCTNIPAEEFVETWMAYALSNLDGADPTIEYINQFERKELKTYTSQTQTKKPLSKTETTPVIYNRADSNAPSRGDTSSMDVLDVYATTPKGKGRTSQKRLADTSPIGHLDKKNASIHSGSPSIYTPASFTPDIFSPNSNYSKRTNSGQIVASYGSKEIFLNKTNNKQVSIRVFGNAEQINAKTLFMYETLVDKAAVLDSTVSYLGDILLSKHKLPPHANHCKASQTEITAIGRIVCDTSDGKLNAASVLLEGDEVTSGGRSISLKLPETGVAVFPGQIVAARGSNPSRNQFIATKIYSDASLPLSETRPALDQNTGKERTLSPIKARSYLS</sequence>
<feature type="domain" description="DNA polymerase alpha subunit B OB" evidence="5">
    <location>
        <begin position="225"/>
        <end position="326"/>
    </location>
</feature>
<dbReference type="CTD" id="136028709"/>
<feature type="domain" description="DNA polymerase alpha subunit B N-terminal" evidence="4">
    <location>
        <begin position="5"/>
        <end position="69"/>
    </location>
</feature>
<reference evidence="7" key="1">
    <citation type="submission" date="2025-08" db="UniProtKB">
        <authorList>
            <consortium name="RefSeq"/>
        </authorList>
    </citation>
    <scope>IDENTIFICATION</scope>
</reference>
<dbReference type="Pfam" id="PF22062">
    <property type="entry name" value="OB_DPOA2"/>
    <property type="match status" value="1"/>
</dbReference>
<dbReference type="Gene3D" id="1.10.8.530">
    <property type="entry name" value="DNA polymerase alpha-primase, subunit B, N-terminal domain"/>
    <property type="match status" value="1"/>
</dbReference>
<dbReference type="GeneID" id="103524283"/>
<proteinExistence type="predicted"/>
<evidence type="ECO:0000313" key="7">
    <source>
        <dbReference type="RefSeq" id="XP_008487519.1"/>
    </source>
</evidence>
<dbReference type="GO" id="GO:0006270">
    <property type="term" value="P:DNA replication initiation"/>
    <property type="evidence" value="ECO:0007669"/>
    <property type="project" value="TreeGrafter"/>
</dbReference>
<dbReference type="STRING" id="121845.A0A1S3DT83"/>
<evidence type="ECO:0000256" key="3">
    <source>
        <dbReference type="SAM" id="MobiDB-lite"/>
    </source>
</evidence>
<dbReference type="PANTHER" id="PTHR23061">
    <property type="entry name" value="DNA POLYMERASE 2 ALPHA 70 KDA SUBUNIT"/>
    <property type="match status" value="1"/>
</dbReference>
<evidence type="ECO:0000259" key="5">
    <source>
        <dbReference type="Pfam" id="PF22062"/>
    </source>
</evidence>
<accession>A0A1S3DT83</accession>
<dbReference type="Pfam" id="PF08418">
    <property type="entry name" value="Pol_alpha_B_N"/>
    <property type="match status" value="1"/>
</dbReference>
<feature type="region of interest" description="Disordered" evidence="3">
    <location>
        <begin position="336"/>
        <end position="360"/>
    </location>
</feature>
<comment type="subcellular location">
    <subcellularLocation>
        <location evidence="1">Nucleus</location>
    </subcellularLocation>
</comment>
<evidence type="ECO:0000256" key="1">
    <source>
        <dbReference type="ARBA" id="ARBA00004123"/>
    </source>
</evidence>
<dbReference type="Proteomes" id="UP000079169">
    <property type="component" value="Unplaced"/>
</dbReference>
<dbReference type="PaxDb" id="121845-A0A1S3DT83"/>
<evidence type="ECO:0000256" key="2">
    <source>
        <dbReference type="ARBA" id="ARBA00023242"/>
    </source>
</evidence>
<dbReference type="AlphaFoldDB" id="A0A1S3DT83"/>
<gene>
    <name evidence="7" type="primary">LOC103524283</name>
</gene>
<name>A0A1S3DT83_DIACI</name>
<keyword evidence="2" id="KW-0539">Nucleus</keyword>
<dbReference type="InterPro" id="IPR016722">
    <property type="entry name" value="DNA_pol_alpha_bsu"/>
</dbReference>
<dbReference type="InterPro" id="IPR043034">
    <property type="entry name" value="DNA_pol_alpha_B_N_sf"/>
</dbReference>
<evidence type="ECO:0000313" key="6">
    <source>
        <dbReference type="Proteomes" id="UP000079169"/>
    </source>
</evidence>
<dbReference type="PANTHER" id="PTHR23061:SF12">
    <property type="entry name" value="DNA POLYMERASE ALPHA SUBUNIT B"/>
    <property type="match status" value="1"/>
</dbReference>
<organism evidence="6 7">
    <name type="scientific">Diaphorina citri</name>
    <name type="common">Asian citrus psyllid</name>
    <dbReference type="NCBI Taxonomy" id="121845"/>
    <lineage>
        <taxon>Eukaryota</taxon>
        <taxon>Metazoa</taxon>
        <taxon>Ecdysozoa</taxon>
        <taxon>Arthropoda</taxon>
        <taxon>Hexapoda</taxon>
        <taxon>Insecta</taxon>
        <taxon>Pterygota</taxon>
        <taxon>Neoptera</taxon>
        <taxon>Paraneoptera</taxon>
        <taxon>Hemiptera</taxon>
        <taxon>Sternorrhyncha</taxon>
        <taxon>Psylloidea</taxon>
        <taxon>Psyllidae</taxon>
        <taxon>Diaphorininae</taxon>
        <taxon>Diaphorina</taxon>
    </lineage>
</organism>